<feature type="transmembrane region" description="Helical" evidence="2">
    <location>
        <begin position="7"/>
        <end position="25"/>
    </location>
</feature>
<reference evidence="4 5" key="1">
    <citation type="submission" date="2015-04" db="EMBL/GenBank/DDBJ databases">
        <title>The draft genome sequence of Roseovarius sp.R12b.</title>
        <authorList>
            <person name="Li G."/>
            <person name="Lai Q."/>
            <person name="Shao Z."/>
            <person name="Yan P."/>
        </authorList>
    </citation>
    <scope>NUCLEOTIDE SEQUENCE [LARGE SCALE GENOMIC DNA]</scope>
    <source>
        <strain evidence="4 5">R12B</strain>
    </source>
</reference>
<organism evidence="4 5">
    <name type="scientific">Roseovarius atlanticus</name>
    <dbReference type="NCBI Taxonomy" id="1641875"/>
    <lineage>
        <taxon>Bacteria</taxon>
        <taxon>Pseudomonadati</taxon>
        <taxon>Pseudomonadota</taxon>
        <taxon>Alphaproteobacteria</taxon>
        <taxon>Rhodobacterales</taxon>
        <taxon>Roseobacteraceae</taxon>
        <taxon>Roseovarius</taxon>
    </lineage>
</organism>
<dbReference type="GO" id="GO:0005737">
    <property type="term" value="C:cytoplasm"/>
    <property type="evidence" value="ECO:0007669"/>
    <property type="project" value="TreeGrafter"/>
</dbReference>
<dbReference type="Gene3D" id="3.30.9.10">
    <property type="entry name" value="D-Amino Acid Oxidase, subunit A, domain 2"/>
    <property type="match status" value="1"/>
</dbReference>
<dbReference type="SUPFAM" id="SSF51905">
    <property type="entry name" value="FAD/NAD(P)-binding domain"/>
    <property type="match status" value="1"/>
</dbReference>
<name>A0A0T5NW66_9RHOB</name>
<keyword evidence="2" id="KW-0472">Membrane</keyword>
<dbReference type="PANTHER" id="PTHR13847:SF289">
    <property type="entry name" value="GLYCINE OXIDASE"/>
    <property type="match status" value="1"/>
</dbReference>
<dbReference type="GO" id="GO:0016491">
    <property type="term" value="F:oxidoreductase activity"/>
    <property type="evidence" value="ECO:0007669"/>
    <property type="project" value="UniProtKB-KW"/>
</dbReference>
<dbReference type="EMBL" id="LAXJ01000007">
    <property type="protein sequence ID" value="KRS13191.1"/>
    <property type="molecule type" value="Genomic_DNA"/>
</dbReference>
<dbReference type="PANTHER" id="PTHR13847">
    <property type="entry name" value="SARCOSINE DEHYDROGENASE-RELATED"/>
    <property type="match status" value="1"/>
</dbReference>
<keyword evidence="2" id="KW-0812">Transmembrane</keyword>
<accession>A0A0T5NW66</accession>
<protein>
    <submittedName>
        <fullName evidence="4">FAD-binding oxidoreductase</fullName>
    </submittedName>
</protein>
<comment type="caution">
    <text evidence="4">The sequence shown here is derived from an EMBL/GenBank/DDBJ whole genome shotgun (WGS) entry which is preliminary data.</text>
</comment>
<gene>
    <name evidence="4" type="ORF">XM53_08595</name>
</gene>
<evidence type="ECO:0000313" key="4">
    <source>
        <dbReference type="EMBL" id="KRS13191.1"/>
    </source>
</evidence>
<feature type="domain" description="FAD dependent oxidoreductase" evidence="3">
    <location>
        <begin position="8"/>
        <end position="397"/>
    </location>
</feature>
<dbReference type="Gene3D" id="3.50.50.60">
    <property type="entry name" value="FAD/NAD(P)-binding domain"/>
    <property type="match status" value="2"/>
</dbReference>
<evidence type="ECO:0000256" key="2">
    <source>
        <dbReference type="SAM" id="Phobius"/>
    </source>
</evidence>
<keyword evidence="1" id="KW-0560">Oxidoreductase</keyword>
<dbReference type="AlphaFoldDB" id="A0A0T5NW66"/>
<sequence>MTNITRNVAVIGAGIVGVSTALWLARDGQNVTLVDRSAPGEATSFGNAGLLASAATLPVPGPGLLRKAPRMALDPREPLYLRLRHLPALAPWLFQYLRYASASAARTRADAILPLIGDSLADHQALAAGTPAERYVQPCDYVYGYTDRSGFEADRFSWDTRTAQGFDFSVMDRDAFRKYDPAYGDAIGCAVRMPNHGRISDPGAYVKALASAAERLGVKFVRGEVTGIDKERGQVRGLCIAGETLACDTVVIATGAWSKALTRSLGLVVPLHPESGFHIELWEPSQTPRAPLMFEVGKFVITPMDGRIRLAGMVGYGGFDAPPPEAPYRMFLRYLKKALPDLRWKETTRWMGHRPAMTDSLPMIGPVPGVVGAYTGFGHDHVGLTAGPKTGRILAQMISGKHPNIDVAPFAPGRFSR</sequence>
<dbReference type="InterPro" id="IPR036188">
    <property type="entry name" value="FAD/NAD-bd_sf"/>
</dbReference>
<dbReference type="Pfam" id="PF01266">
    <property type="entry name" value="DAO"/>
    <property type="match status" value="1"/>
</dbReference>
<keyword evidence="5" id="KW-1185">Reference proteome</keyword>
<evidence type="ECO:0000259" key="3">
    <source>
        <dbReference type="Pfam" id="PF01266"/>
    </source>
</evidence>
<dbReference type="SUPFAM" id="SSF54373">
    <property type="entry name" value="FAD-linked reductases, C-terminal domain"/>
    <property type="match status" value="1"/>
</dbReference>
<evidence type="ECO:0000256" key="1">
    <source>
        <dbReference type="ARBA" id="ARBA00023002"/>
    </source>
</evidence>
<evidence type="ECO:0000313" key="5">
    <source>
        <dbReference type="Proteomes" id="UP000051295"/>
    </source>
</evidence>
<proteinExistence type="predicted"/>
<dbReference type="InterPro" id="IPR006076">
    <property type="entry name" value="FAD-dep_OxRdtase"/>
</dbReference>
<keyword evidence="2" id="KW-1133">Transmembrane helix</keyword>
<dbReference type="Proteomes" id="UP000051295">
    <property type="component" value="Unassembled WGS sequence"/>
</dbReference>
<dbReference type="PATRIC" id="fig|1641875.4.peg.4120"/>
<dbReference type="STRING" id="1641875.XM53_08595"/>